<organism evidence="2 3">
    <name type="scientific">Nocardiopsis flavescens</name>
    <dbReference type="NCBI Taxonomy" id="758803"/>
    <lineage>
        <taxon>Bacteria</taxon>
        <taxon>Bacillati</taxon>
        <taxon>Actinomycetota</taxon>
        <taxon>Actinomycetes</taxon>
        <taxon>Streptosporangiales</taxon>
        <taxon>Nocardiopsidaceae</taxon>
        <taxon>Nocardiopsis</taxon>
    </lineage>
</organism>
<keyword evidence="1" id="KW-0812">Transmembrane</keyword>
<sequence>MESVTSSVLALYRAAMEPQPPTALDITTLVVAICAAVVAATALGWQIASWLLSGGRAKVELLNGALHQFGPQWIVMPPNKPLDPSGAANGFTRRAIFVEVRNVGRLPITVTSWQLKLPGGVKIGELNSPNGPRLPHRLDVGDSEKWAIEVDSELVAALRATRKMAKVDDVEVRAVVSLGSGKEIKTPQRITFTAKELEQGA</sequence>
<evidence type="ECO:0000313" key="3">
    <source>
        <dbReference type="Proteomes" id="UP000184452"/>
    </source>
</evidence>
<dbReference type="AlphaFoldDB" id="A0A1M6KGN9"/>
<keyword evidence="1" id="KW-1133">Transmembrane helix</keyword>
<dbReference type="STRING" id="758803.SAMN05421803_107168"/>
<evidence type="ECO:0000313" key="2">
    <source>
        <dbReference type="EMBL" id="SHJ58156.1"/>
    </source>
</evidence>
<accession>A0A1M6KGN9</accession>
<keyword evidence="1" id="KW-0472">Membrane</keyword>
<protein>
    <submittedName>
        <fullName evidence="2">Uncharacterized protein</fullName>
    </submittedName>
</protein>
<feature type="transmembrane region" description="Helical" evidence="1">
    <location>
        <begin position="26"/>
        <end position="48"/>
    </location>
</feature>
<name>A0A1M6KGN9_9ACTN</name>
<keyword evidence="3" id="KW-1185">Reference proteome</keyword>
<proteinExistence type="predicted"/>
<dbReference type="EMBL" id="FQZK01000007">
    <property type="protein sequence ID" value="SHJ58156.1"/>
    <property type="molecule type" value="Genomic_DNA"/>
</dbReference>
<gene>
    <name evidence="2" type="ORF">SAMN05421803_107168</name>
</gene>
<reference evidence="2 3" key="1">
    <citation type="submission" date="2016-11" db="EMBL/GenBank/DDBJ databases">
        <authorList>
            <person name="Jaros S."/>
            <person name="Januszkiewicz K."/>
            <person name="Wedrychowicz H."/>
        </authorList>
    </citation>
    <scope>NUCLEOTIDE SEQUENCE [LARGE SCALE GENOMIC DNA]</scope>
    <source>
        <strain evidence="2 3">CGMCC 4.5723</strain>
    </source>
</reference>
<evidence type="ECO:0000256" key="1">
    <source>
        <dbReference type="SAM" id="Phobius"/>
    </source>
</evidence>
<dbReference type="Proteomes" id="UP000184452">
    <property type="component" value="Unassembled WGS sequence"/>
</dbReference>